<protein>
    <submittedName>
        <fullName evidence="2">Uncharacterized protein</fullName>
    </submittedName>
</protein>
<evidence type="ECO:0000256" key="1">
    <source>
        <dbReference type="SAM" id="SignalP"/>
    </source>
</evidence>
<reference evidence="2" key="1">
    <citation type="submission" date="2021-01" db="EMBL/GenBank/DDBJ databases">
        <authorList>
            <person name="Kaushik A."/>
        </authorList>
    </citation>
    <scope>NUCLEOTIDE SEQUENCE</scope>
    <source>
        <strain evidence="2">AG3-T5</strain>
    </source>
</reference>
<gene>
    <name evidence="2" type="ORF">RDB_LOCUS5360</name>
</gene>
<feature type="chain" id="PRO_5034286714" evidence="1">
    <location>
        <begin position="21"/>
        <end position="300"/>
    </location>
</feature>
<dbReference type="EMBL" id="CAJMWW010000015">
    <property type="protein sequence ID" value="CAE6399516.1"/>
    <property type="molecule type" value="Genomic_DNA"/>
</dbReference>
<evidence type="ECO:0000313" key="3">
    <source>
        <dbReference type="Proteomes" id="UP000663841"/>
    </source>
</evidence>
<evidence type="ECO:0000313" key="2">
    <source>
        <dbReference type="EMBL" id="CAE6399516.1"/>
    </source>
</evidence>
<organism evidence="2 3">
    <name type="scientific">Rhizoctonia solani</name>
    <dbReference type="NCBI Taxonomy" id="456999"/>
    <lineage>
        <taxon>Eukaryota</taxon>
        <taxon>Fungi</taxon>
        <taxon>Dikarya</taxon>
        <taxon>Basidiomycota</taxon>
        <taxon>Agaricomycotina</taxon>
        <taxon>Agaricomycetes</taxon>
        <taxon>Cantharellales</taxon>
        <taxon>Ceratobasidiaceae</taxon>
        <taxon>Rhizoctonia</taxon>
    </lineage>
</organism>
<name>A0A8H2WTQ6_9AGAM</name>
<dbReference type="AlphaFoldDB" id="A0A8H2WTQ6"/>
<sequence length="300" mass="31343">MRFSVSSLLTLVAAATAVVAQPGKRALPLNPPLSSVHAVNWAELPPAPTEALTNAKRFARGLPPLNPRRRNHNRGVQHGALHARQATHVASAPRAETSPVAPTSTTCMILVKNAATGQELGFVSKEWNSYAEYGPLESTQEKALEVSFSASPDTPTHQIDLLAVNGKSPAHPFVGAAVGFGSDDESIGAGSANYLLLVGTTQTPAGSTPNSEANNSFSQATGADASSESAIWSYDPISRALTIDWINVDGSSTDAHILLSAQEEGGDLFSLTGDANTFRSAYGVEAPEVNFTCVPRTVAV</sequence>
<comment type="caution">
    <text evidence="2">The sequence shown here is derived from an EMBL/GenBank/DDBJ whole genome shotgun (WGS) entry which is preliminary data.</text>
</comment>
<feature type="signal peptide" evidence="1">
    <location>
        <begin position="1"/>
        <end position="20"/>
    </location>
</feature>
<accession>A0A8H2WTQ6</accession>
<dbReference type="Proteomes" id="UP000663841">
    <property type="component" value="Unassembled WGS sequence"/>
</dbReference>
<proteinExistence type="predicted"/>
<keyword evidence="1" id="KW-0732">Signal</keyword>